<evidence type="ECO:0000256" key="1">
    <source>
        <dbReference type="ARBA" id="ARBA00004806"/>
    </source>
</evidence>
<dbReference type="InterPro" id="IPR002891">
    <property type="entry name" value="APS"/>
</dbReference>
<dbReference type="AlphaFoldDB" id="A0A9P8WAV8"/>
<dbReference type="GO" id="GO:0019344">
    <property type="term" value="P:cysteine biosynthetic process"/>
    <property type="evidence" value="ECO:0007669"/>
    <property type="project" value="UniProtKB-KW"/>
</dbReference>
<evidence type="ECO:0000256" key="7">
    <source>
        <dbReference type="ARBA" id="ARBA00022777"/>
    </source>
</evidence>
<dbReference type="SUPFAM" id="SSF54637">
    <property type="entry name" value="Thioesterase/thiol ester dehydrase-isomerase"/>
    <property type="match status" value="1"/>
</dbReference>
<dbReference type="PANTHER" id="PTHR47260:SF7">
    <property type="entry name" value="THIOESTERASE FAMILY PROTEIN (AFU_ORTHOLOGUE AFUA_1G10800)"/>
    <property type="match status" value="1"/>
</dbReference>
<dbReference type="InterPro" id="IPR027417">
    <property type="entry name" value="P-loop_NTPase"/>
</dbReference>
<feature type="domain" description="APS kinase" evidence="13">
    <location>
        <begin position="283"/>
        <end position="441"/>
    </location>
</feature>
<dbReference type="NCBIfam" id="NF003013">
    <property type="entry name" value="PRK03846.1"/>
    <property type="match status" value="1"/>
</dbReference>
<keyword evidence="5" id="KW-0808">Transferase</keyword>
<dbReference type="FunFam" id="3.40.50.300:FF:000212">
    <property type="entry name" value="Adenylyl-sulfate kinase"/>
    <property type="match status" value="1"/>
</dbReference>
<evidence type="ECO:0000256" key="3">
    <source>
        <dbReference type="ARBA" id="ARBA00012121"/>
    </source>
</evidence>
<dbReference type="InterPro" id="IPR006683">
    <property type="entry name" value="Thioestr_dom"/>
</dbReference>
<dbReference type="Gene3D" id="3.40.50.300">
    <property type="entry name" value="P-loop containing nucleotide triphosphate hydrolases"/>
    <property type="match status" value="1"/>
</dbReference>
<comment type="similarity">
    <text evidence="2">Belongs to the APS kinase family.</text>
</comment>
<gene>
    <name evidence="15" type="ORF">B0T10DRAFT_557382</name>
</gene>
<keyword evidence="16" id="KW-1185">Reference proteome</keyword>
<evidence type="ECO:0000256" key="2">
    <source>
        <dbReference type="ARBA" id="ARBA00007008"/>
    </source>
</evidence>
<dbReference type="HAMAP" id="MF_00065">
    <property type="entry name" value="Adenylyl_sulf_kinase"/>
    <property type="match status" value="1"/>
</dbReference>
<evidence type="ECO:0000259" key="14">
    <source>
        <dbReference type="Pfam" id="PF03061"/>
    </source>
</evidence>
<evidence type="ECO:0000256" key="4">
    <source>
        <dbReference type="ARBA" id="ARBA00018163"/>
    </source>
</evidence>
<dbReference type="EC" id="2.7.1.25" evidence="3"/>
<dbReference type="GO" id="GO:0004020">
    <property type="term" value="F:adenylylsulfate kinase activity"/>
    <property type="evidence" value="ECO:0007669"/>
    <property type="project" value="UniProtKB-EC"/>
</dbReference>
<organism evidence="15 16">
    <name type="scientific">Thelonectria olida</name>
    <dbReference type="NCBI Taxonomy" id="1576542"/>
    <lineage>
        <taxon>Eukaryota</taxon>
        <taxon>Fungi</taxon>
        <taxon>Dikarya</taxon>
        <taxon>Ascomycota</taxon>
        <taxon>Pezizomycotina</taxon>
        <taxon>Sordariomycetes</taxon>
        <taxon>Hypocreomycetidae</taxon>
        <taxon>Hypocreales</taxon>
        <taxon>Nectriaceae</taxon>
        <taxon>Thelonectria</taxon>
    </lineage>
</organism>
<keyword evidence="9" id="KW-0028">Amino-acid biosynthesis</keyword>
<feature type="domain" description="Thioesterase" evidence="14">
    <location>
        <begin position="172"/>
        <end position="236"/>
    </location>
</feature>
<evidence type="ECO:0000256" key="12">
    <source>
        <dbReference type="SAM" id="Phobius"/>
    </source>
</evidence>
<dbReference type="GO" id="GO:0000103">
    <property type="term" value="P:sulfate assimilation"/>
    <property type="evidence" value="ECO:0007669"/>
    <property type="project" value="InterPro"/>
</dbReference>
<evidence type="ECO:0000256" key="5">
    <source>
        <dbReference type="ARBA" id="ARBA00022679"/>
    </source>
</evidence>
<dbReference type="Pfam" id="PF01583">
    <property type="entry name" value="APS_kinase"/>
    <property type="match status" value="1"/>
</dbReference>
<evidence type="ECO:0000256" key="8">
    <source>
        <dbReference type="ARBA" id="ARBA00022840"/>
    </source>
</evidence>
<dbReference type="NCBIfam" id="TIGR00455">
    <property type="entry name" value="apsK"/>
    <property type="match status" value="1"/>
</dbReference>
<comment type="pathway">
    <text evidence="1">Sulfur metabolism; hydrogen sulfide biosynthesis; sulfite from sulfate: step 2/3.</text>
</comment>
<dbReference type="InterPro" id="IPR029069">
    <property type="entry name" value="HotDog_dom_sf"/>
</dbReference>
<reference evidence="15 16" key="1">
    <citation type="journal article" date="2021" name="Nat. Commun.">
        <title>Genetic determinants of endophytism in the Arabidopsis root mycobiome.</title>
        <authorList>
            <person name="Mesny F."/>
            <person name="Miyauchi S."/>
            <person name="Thiergart T."/>
            <person name="Pickel B."/>
            <person name="Atanasova L."/>
            <person name="Karlsson M."/>
            <person name="Huettel B."/>
            <person name="Barry K.W."/>
            <person name="Haridas S."/>
            <person name="Chen C."/>
            <person name="Bauer D."/>
            <person name="Andreopoulos W."/>
            <person name="Pangilinan J."/>
            <person name="LaButti K."/>
            <person name="Riley R."/>
            <person name="Lipzen A."/>
            <person name="Clum A."/>
            <person name="Drula E."/>
            <person name="Henrissat B."/>
            <person name="Kohler A."/>
            <person name="Grigoriev I.V."/>
            <person name="Martin F.M."/>
            <person name="Hacquard S."/>
        </authorList>
    </citation>
    <scope>NUCLEOTIDE SEQUENCE [LARGE SCALE GENOMIC DNA]</scope>
    <source>
        <strain evidence="15 16">MPI-CAGE-CH-0241</strain>
    </source>
</reference>
<dbReference type="CDD" id="cd03443">
    <property type="entry name" value="PaaI_thioesterase"/>
    <property type="match status" value="1"/>
</dbReference>
<keyword evidence="12" id="KW-0472">Membrane</keyword>
<keyword evidence="12" id="KW-1133">Transmembrane helix</keyword>
<dbReference type="PANTHER" id="PTHR47260">
    <property type="entry name" value="UPF0644 PROTEIN PB2B4.06"/>
    <property type="match status" value="1"/>
</dbReference>
<evidence type="ECO:0000256" key="10">
    <source>
        <dbReference type="ARBA" id="ARBA00029724"/>
    </source>
</evidence>
<dbReference type="Proteomes" id="UP000777438">
    <property type="component" value="Unassembled WGS sequence"/>
</dbReference>
<dbReference type="EMBL" id="JAGPYM010000004">
    <property type="protein sequence ID" value="KAH6895146.1"/>
    <property type="molecule type" value="Genomic_DNA"/>
</dbReference>
<evidence type="ECO:0000313" key="16">
    <source>
        <dbReference type="Proteomes" id="UP000777438"/>
    </source>
</evidence>
<proteinExistence type="inferred from homology"/>
<dbReference type="InterPro" id="IPR052061">
    <property type="entry name" value="PTE-AB_protein"/>
</dbReference>
<keyword evidence="8" id="KW-0067">ATP-binding</keyword>
<protein>
    <recommendedName>
        <fullName evidence="4">Adenylyl-sulfate kinase</fullName>
        <ecNumber evidence="3">2.7.1.25</ecNumber>
    </recommendedName>
    <alternativeName>
        <fullName evidence="11">ATP adenosine-5'-phosphosulfate 3'-phosphotransferase</fullName>
    </alternativeName>
    <alternativeName>
        <fullName evidence="10">Adenosine-5'-phosphosulfate kinase</fullName>
    </alternativeName>
</protein>
<keyword evidence="7 15" id="KW-0418">Kinase</keyword>
<dbReference type="SUPFAM" id="SSF52540">
    <property type="entry name" value="P-loop containing nucleoside triphosphate hydrolases"/>
    <property type="match status" value="1"/>
</dbReference>
<sequence length="468" mass="51072">MLAQQIGRNGRQVARRLATPGHIRRYVATQAQGNTASSGGVFRSALTMGLVGLTFGAAGAGTMWYTMRQSGMGFFSDEESLKRFVPGDDEARLVDDTISKLPIVAQLRADPKYKESRPHMKMPAAYRSRSLTGSALLGPGKMVLPPYAWLEDGGKSIVCISYVGDDLCGHPGIVHGGLLATMLDEGLARCCFGALPHNIGVTANLNIDYRKPTPAGSFLVLRAVTTKVEGRKAWVKGHIELLAKPGEEPTILAEATGLFVSPNNITWHPSLSRSERNQLRGQRGLTLWFTGLSASGKSTVATALEQHLLHLGVTAYRLDGDNVRFGLNKDLGFSEKDRNENIRRISEVAKLFADSSTVAITSFISPYRADRDVARELHAQSAHGNDEAIPFVEVYVDVPLEVAEQRDPKGLYKKARAGEIKEFTGISAPYEAPENPEIVIKTHENSVEECVAQIVEWLKEKKYITTSA</sequence>
<evidence type="ECO:0000256" key="6">
    <source>
        <dbReference type="ARBA" id="ARBA00022741"/>
    </source>
</evidence>
<evidence type="ECO:0000313" key="15">
    <source>
        <dbReference type="EMBL" id="KAH6895146.1"/>
    </source>
</evidence>
<keyword evidence="12" id="KW-0812">Transmembrane</keyword>
<keyword evidence="6" id="KW-0547">Nucleotide-binding</keyword>
<keyword evidence="9" id="KW-0198">Cysteine biosynthesis</keyword>
<accession>A0A9P8WAV8</accession>
<dbReference type="OrthoDB" id="506431at2759"/>
<dbReference type="GO" id="GO:0005524">
    <property type="term" value="F:ATP binding"/>
    <property type="evidence" value="ECO:0007669"/>
    <property type="project" value="UniProtKB-KW"/>
</dbReference>
<evidence type="ECO:0000259" key="13">
    <source>
        <dbReference type="Pfam" id="PF01583"/>
    </source>
</evidence>
<evidence type="ECO:0000256" key="9">
    <source>
        <dbReference type="ARBA" id="ARBA00023192"/>
    </source>
</evidence>
<dbReference type="Gene3D" id="3.10.129.10">
    <property type="entry name" value="Hotdog Thioesterase"/>
    <property type="match status" value="1"/>
</dbReference>
<comment type="caution">
    <text evidence="15">The sequence shown here is derived from an EMBL/GenBank/DDBJ whole genome shotgun (WGS) entry which is preliminary data.</text>
</comment>
<dbReference type="InterPro" id="IPR059117">
    <property type="entry name" value="APS_kinase_dom"/>
</dbReference>
<dbReference type="Pfam" id="PF03061">
    <property type="entry name" value="4HBT"/>
    <property type="match status" value="1"/>
</dbReference>
<evidence type="ECO:0000256" key="11">
    <source>
        <dbReference type="ARBA" id="ARBA00031464"/>
    </source>
</evidence>
<dbReference type="CDD" id="cd02027">
    <property type="entry name" value="APSK"/>
    <property type="match status" value="1"/>
</dbReference>
<name>A0A9P8WAV8_9HYPO</name>
<feature type="transmembrane region" description="Helical" evidence="12">
    <location>
        <begin position="45"/>
        <end position="65"/>
    </location>
</feature>